<reference evidence="3" key="4">
    <citation type="submission" date="2025-05" db="UniProtKB">
        <authorList>
            <consortium name="EnsemblFungi"/>
        </authorList>
    </citation>
    <scope>IDENTIFICATION</scope>
    <source>
        <strain evidence="3">isolate 1-1 / race 1 (BBBD)</strain>
    </source>
</reference>
<evidence type="ECO:0000313" key="2">
    <source>
        <dbReference type="EMBL" id="OAV86481.1"/>
    </source>
</evidence>
<reference evidence="2" key="2">
    <citation type="submission" date="2016-05" db="EMBL/GenBank/DDBJ databases">
        <title>Comparative analysis highlights variable genome content of wheat rusts and divergence of the mating loci.</title>
        <authorList>
            <person name="Cuomo C.A."/>
            <person name="Bakkeren G."/>
            <person name="Szabo L."/>
            <person name="Khalil H."/>
            <person name="Joly D."/>
            <person name="Goldberg J."/>
            <person name="Young S."/>
            <person name="Zeng Q."/>
            <person name="Fellers J."/>
        </authorList>
    </citation>
    <scope>NUCLEOTIDE SEQUENCE [LARGE SCALE GENOMIC DNA]</scope>
    <source>
        <strain evidence="2">1-1 BBBD Race 1</strain>
    </source>
</reference>
<accession>A0A180G1D9</accession>
<dbReference type="EnsemblFungi" id="PTTG_01632-t43_1">
    <property type="protein sequence ID" value="PTTG_01632-t43_1-p1"/>
    <property type="gene ID" value="PTTG_01632"/>
</dbReference>
<evidence type="ECO:0000313" key="3">
    <source>
        <dbReference type="EnsemblFungi" id="PTTG_01632-t43_1-p1"/>
    </source>
</evidence>
<keyword evidence="4" id="KW-1185">Reference proteome</keyword>
<protein>
    <submittedName>
        <fullName evidence="2 3">Uncharacterized protein</fullName>
    </submittedName>
</protein>
<sequence>MAPLAPVNAKTTSSKRKVAKIEHTAGAPSPTATHVAKNSGAEENAGDTAAESTGEEDNNNEGEEDDADTVTARPAKRVMSCIIRDKNSNMRESSPPQKETKDVKPDVTHLQESTDSWSKARAALWRKTPLQI</sequence>
<dbReference type="EMBL" id="ADAS02001092">
    <property type="protein sequence ID" value="OAV86481.1"/>
    <property type="molecule type" value="Genomic_DNA"/>
</dbReference>
<evidence type="ECO:0000313" key="4">
    <source>
        <dbReference type="Proteomes" id="UP000005240"/>
    </source>
</evidence>
<dbReference type="AlphaFoldDB" id="A0A180G1D9"/>
<name>A0A180G1D9_PUCT1</name>
<proteinExistence type="predicted"/>
<dbReference type="VEuPathDB" id="FungiDB:PTTG_01632"/>
<reference evidence="2" key="1">
    <citation type="submission" date="2009-11" db="EMBL/GenBank/DDBJ databases">
        <authorList>
            <consortium name="The Broad Institute Genome Sequencing Platform"/>
            <person name="Ward D."/>
            <person name="Feldgarden M."/>
            <person name="Earl A."/>
            <person name="Young S.K."/>
            <person name="Zeng Q."/>
            <person name="Koehrsen M."/>
            <person name="Alvarado L."/>
            <person name="Berlin A."/>
            <person name="Bochicchio J."/>
            <person name="Borenstein D."/>
            <person name="Chapman S.B."/>
            <person name="Chen Z."/>
            <person name="Engels R."/>
            <person name="Freedman E."/>
            <person name="Gellesch M."/>
            <person name="Goldberg J."/>
            <person name="Griggs A."/>
            <person name="Gujja S."/>
            <person name="Heilman E."/>
            <person name="Heiman D."/>
            <person name="Hepburn T."/>
            <person name="Howarth C."/>
            <person name="Jen D."/>
            <person name="Larson L."/>
            <person name="Lewis B."/>
            <person name="Mehta T."/>
            <person name="Park D."/>
            <person name="Pearson M."/>
            <person name="Roberts A."/>
            <person name="Saif S."/>
            <person name="Shea T."/>
            <person name="Shenoy N."/>
            <person name="Sisk P."/>
            <person name="Stolte C."/>
            <person name="Sykes S."/>
            <person name="Thomson T."/>
            <person name="Walk T."/>
            <person name="White J."/>
            <person name="Yandava C."/>
            <person name="Izard J."/>
            <person name="Baranova O.V."/>
            <person name="Blanton J.M."/>
            <person name="Tanner A.C."/>
            <person name="Dewhirst F.E."/>
            <person name="Haas B."/>
            <person name="Nusbaum C."/>
            <person name="Birren B."/>
        </authorList>
    </citation>
    <scope>NUCLEOTIDE SEQUENCE [LARGE SCALE GENOMIC DNA]</scope>
    <source>
        <strain evidence="2">1-1 BBBD Race 1</strain>
    </source>
</reference>
<organism evidence="2">
    <name type="scientific">Puccinia triticina (isolate 1-1 / race 1 (BBBD))</name>
    <name type="common">Brown leaf rust fungus</name>
    <dbReference type="NCBI Taxonomy" id="630390"/>
    <lineage>
        <taxon>Eukaryota</taxon>
        <taxon>Fungi</taxon>
        <taxon>Dikarya</taxon>
        <taxon>Basidiomycota</taxon>
        <taxon>Pucciniomycotina</taxon>
        <taxon>Pucciniomycetes</taxon>
        <taxon>Pucciniales</taxon>
        <taxon>Pucciniaceae</taxon>
        <taxon>Puccinia</taxon>
    </lineage>
</organism>
<feature type="compositionally biased region" description="Acidic residues" evidence="1">
    <location>
        <begin position="53"/>
        <end position="68"/>
    </location>
</feature>
<dbReference type="Proteomes" id="UP000005240">
    <property type="component" value="Unassembled WGS sequence"/>
</dbReference>
<feature type="region of interest" description="Disordered" evidence="1">
    <location>
        <begin position="1"/>
        <end position="116"/>
    </location>
</feature>
<gene>
    <name evidence="2" type="ORF">PTTG_01632</name>
</gene>
<reference evidence="3 4" key="3">
    <citation type="journal article" date="2017" name="G3 (Bethesda)">
        <title>Comparative analysis highlights variable genome content of wheat rusts and divergence of the mating loci.</title>
        <authorList>
            <person name="Cuomo C.A."/>
            <person name="Bakkeren G."/>
            <person name="Khalil H.B."/>
            <person name="Panwar V."/>
            <person name="Joly D."/>
            <person name="Linning R."/>
            <person name="Sakthikumar S."/>
            <person name="Song X."/>
            <person name="Adiconis X."/>
            <person name="Fan L."/>
            <person name="Goldberg J.M."/>
            <person name="Levin J.Z."/>
            <person name="Young S."/>
            <person name="Zeng Q."/>
            <person name="Anikster Y."/>
            <person name="Bruce M."/>
            <person name="Wang M."/>
            <person name="Yin C."/>
            <person name="McCallum B."/>
            <person name="Szabo L.J."/>
            <person name="Hulbert S."/>
            <person name="Chen X."/>
            <person name="Fellers J.P."/>
        </authorList>
    </citation>
    <scope>NUCLEOTIDE SEQUENCE</scope>
    <source>
        <strain evidence="4">Isolate 1-1 / race 1 (BBBD)</strain>
        <strain evidence="3">isolate 1-1 / race 1 (BBBD)</strain>
    </source>
</reference>
<feature type="compositionally biased region" description="Basic and acidic residues" evidence="1">
    <location>
        <begin position="98"/>
        <end position="109"/>
    </location>
</feature>
<evidence type="ECO:0000256" key="1">
    <source>
        <dbReference type="SAM" id="MobiDB-lite"/>
    </source>
</evidence>